<proteinExistence type="predicted"/>
<feature type="transmembrane region" description="Helical" evidence="1">
    <location>
        <begin position="158"/>
        <end position="180"/>
    </location>
</feature>
<keyword evidence="3" id="KW-1185">Reference proteome</keyword>
<keyword evidence="1" id="KW-1133">Transmembrane helix</keyword>
<reference evidence="2" key="1">
    <citation type="submission" date="2020-11" db="EMBL/GenBank/DDBJ databases">
        <authorList>
            <consortium name="DOE Joint Genome Institute"/>
            <person name="Ahrendt S."/>
            <person name="Riley R."/>
            <person name="Andreopoulos W."/>
            <person name="Labutti K."/>
            <person name="Pangilinan J."/>
            <person name="Ruiz-Duenas F.J."/>
            <person name="Barrasa J.M."/>
            <person name="Sanchez-Garcia M."/>
            <person name="Camarero S."/>
            <person name="Miyauchi S."/>
            <person name="Serrano A."/>
            <person name="Linde D."/>
            <person name="Babiker R."/>
            <person name="Drula E."/>
            <person name="Ayuso-Fernandez I."/>
            <person name="Pacheco R."/>
            <person name="Padilla G."/>
            <person name="Ferreira P."/>
            <person name="Barriuso J."/>
            <person name="Kellner H."/>
            <person name="Castanera R."/>
            <person name="Alfaro M."/>
            <person name="Ramirez L."/>
            <person name="Pisabarro A.G."/>
            <person name="Kuo A."/>
            <person name="Tritt A."/>
            <person name="Lipzen A."/>
            <person name="He G."/>
            <person name="Yan M."/>
            <person name="Ng V."/>
            <person name="Cullen D."/>
            <person name="Martin F."/>
            <person name="Rosso M.-N."/>
            <person name="Henrissat B."/>
            <person name="Hibbett D."/>
            <person name="Martinez A.T."/>
            <person name="Grigoriev I.V."/>
        </authorList>
    </citation>
    <scope>NUCLEOTIDE SEQUENCE</scope>
    <source>
        <strain evidence="2">AH 40177</strain>
    </source>
</reference>
<comment type="caution">
    <text evidence="2">The sequence shown here is derived from an EMBL/GenBank/DDBJ whole genome shotgun (WGS) entry which is preliminary data.</text>
</comment>
<keyword evidence="1" id="KW-0472">Membrane</keyword>
<name>A0A9P5PHH7_9AGAR</name>
<evidence type="ECO:0000313" key="2">
    <source>
        <dbReference type="EMBL" id="KAF9063983.1"/>
    </source>
</evidence>
<dbReference type="AlphaFoldDB" id="A0A9P5PHH7"/>
<dbReference type="EMBL" id="JADNRY010000134">
    <property type="protein sequence ID" value="KAF9063983.1"/>
    <property type="molecule type" value="Genomic_DNA"/>
</dbReference>
<sequence length="334" mass="36220">MSTDDSTSSEVEAALVDSIVATAFATTQSSFIMAVFVIMFYGGYTVLFSLYVYLQVQQRGRNHYYQIAVLLLYMLATAALVLAILAYNQENLLFFTVVFNNLNAASDGDIFFDSASEGYFTVYESLGNAEAFIYVAANIIADTLLLYRCYLVWGGRKYIVVGPFLVSFVNTALGLTAAALGQINIARIHDEITENLGQNASIKAVSAITTSFAHCCLMKVTYDQALAGRIWWLSRETRRSLGEDGKSLNSIVAIILESGSLYPVALAIGLGLTVANTGAAPEPILTAVVGMAPTLIMVRTDLGISIRISSDEKASNPPESQIPLTRFINDSTHF</sequence>
<keyword evidence="1" id="KW-0812">Transmembrane</keyword>
<protein>
    <submittedName>
        <fullName evidence="2">Uncharacterized protein</fullName>
    </submittedName>
</protein>
<evidence type="ECO:0000313" key="3">
    <source>
        <dbReference type="Proteomes" id="UP000772434"/>
    </source>
</evidence>
<evidence type="ECO:0000256" key="1">
    <source>
        <dbReference type="SAM" id="Phobius"/>
    </source>
</evidence>
<feature type="transmembrane region" description="Helical" evidence="1">
    <location>
        <begin position="131"/>
        <end position="151"/>
    </location>
</feature>
<dbReference type="OrthoDB" id="3226582at2759"/>
<feature type="transmembrane region" description="Helical" evidence="1">
    <location>
        <begin position="31"/>
        <end position="53"/>
    </location>
</feature>
<gene>
    <name evidence="2" type="ORF">BDP27DRAFT_1426362</name>
</gene>
<feature type="transmembrane region" description="Helical" evidence="1">
    <location>
        <begin position="65"/>
        <end position="87"/>
    </location>
</feature>
<accession>A0A9P5PHH7</accession>
<organism evidence="2 3">
    <name type="scientific">Rhodocollybia butyracea</name>
    <dbReference type="NCBI Taxonomy" id="206335"/>
    <lineage>
        <taxon>Eukaryota</taxon>
        <taxon>Fungi</taxon>
        <taxon>Dikarya</taxon>
        <taxon>Basidiomycota</taxon>
        <taxon>Agaricomycotina</taxon>
        <taxon>Agaricomycetes</taxon>
        <taxon>Agaricomycetidae</taxon>
        <taxon>Agaricales</taxon>
        <taxon>Marasmiineae</taxon>
        <taxon>Omphalotaceae</taxon>
        <taxon>Rhodocollybia</taxon>
    </lineage>
</organism>
<dbReference type="Proteomes" id="UP000772434">
    <property type="component" value="Unassembled WGS sequence"/>
</dbReference>